<comment type="caution">
    <text evidence="2">The sequence shown here is derived from an EMBL/GenBank/DDBJ whole genome shotgun (WGS) entry which is preliminary data.</text>
</comment>
<dbReference type="RefSeq" id="WP_184365230.1">
    <property type="nucleotide sequence ID" value="NZ_BAAAKM010000152.1"/>
</dbReference>
<reference evidence="2 3" key="1">
    <citation type="submission" date="2020-08" db="EMBL/GenBank/DDBJ databases">
        <title>Sequencing the genomes of 1000 actinobacteria strains.</title>
        <authorList>
            <person name="Klenk H.-P."/>
        </authorList>
    </citation>
    <scope>NUCLEOTIDE SEQUENCE [LARGE SCALE GENOMIC DNA]</scope>
    <source>
        <strain evidence="2 3">DSM 44598</strain>
    </source>
</reference>
<keyword evidence="3" id="KW-1185">Reference proteome</keyword>
<sequence>MAETRIETRTAIRPSWRPRLIAVVAVTVVNALLALLAPLIGADLVVTAPGEDPMTLTLVDFALFSAGFALLGWGALALAERLLGTGRGRLVWTVAAVLILLVMFVPPLITDASVATTVVLELSHLVVAAVIPVFWKTSRAS</sequence>
<proteinExistence type="predicted"/>
<feature type="transmembrane region" description="Helical" evidence="1">
    <location>
        <begin position="90"/>
        <end position="109"/>
    </location>
</feature>
<protein>
    <submittedName>
        <fullName evidence="2">Uncharacterized protein</fullName>
    </submittedName>
</protein>
<accession>A0A840WI29</accession>
<dbReference type="InterPro" id="IPR045713">
    <property type="entry name" value="DUF6069"/>
</dbReference>
<feature type="transmembrane region" description="Helical" evidence="1">
    <location>
        <begin position="20"/>
        <end position="41"/>
    </location>
</feature>
<dbReference type="Pfam" id="PF19545">
    <property type="entry name" value="DUF6069"/>
    <property type="match status" value="1"/>
</dbReference>
<evidence type="ECO:0000256" key="1">
    <source>
        <dbReference type="SAM" id="Phobius"/>
    </source>
</evidence>
<dbReference type="Proteomes" id="UP000579647">
    <property type="component" value="Unassembled WGS sequence"/>
</dbReference>
<feature type="transmembrane region" description="Helical" evidence="1">
    <location>
        <begin position="61"/>
        <end position="78"/>
    </location>
</feature>
<dbReference type="EMBL" id="JACHDO010000001">
    <property type="protein sequence ID" value="MBB5491565.1"/>
    <property type="molecule type" value="Genomic_DNA"/>
</dbReference>
<feature type="transmembrane region" description="Helical" evidence="1">
    <location>
        <begin position="115"/>
        <end position="135"/>
    </location>
</feature>
<keyword evidence="1" id="KW-1133">Transmembrane helix</keyword>
<evidence type="ECO:0000313" key="3">
    <source>
        <dbReference type="Proteomes" id="UP000579647"/>
    </source>
</evidence>
<gene>
    <name evidence="2" type="ORF">HNR07_002702</name>
</gene>
<keyword evidence="1" id="KW-0472">Membrane</keyword>
<keyword evidence="1" id="KW-0812">Transmembrane</keyword>
<dbReference type="AlphaFoldDB" id="A0A840WI29"/>
<name>A0A840WI29_9ACTN</name>
<evidence type="ECO:0000313" key="2">
    <source>
        <dbReference type="EMBL" id="MBB5491565.1"/>
    </source>
</evidence>
<organism evidence="2 3">
    <name type="scientific">Nocardiopsis metallicus</name>
    <dbReference type="NCBI Taxonomy" id="179819"/>
    <lineage>
        <taxon>Bacteria</taxon>
        <taxon>Bacillati</taxon>
        <taxon>Actinomycetota</taxon>
        <taxon>Actinomycetes</taxon>
        <taxon>Streptosporangiales</taxon>
        <taxon>Nocardiopsidaceae</taxon>
        <taxon>Nocardiopsis</taxon>
    </lineage>
</organism>